<evidence type="ECO:0000313" key="3">
    <source>
        <dbReference type="Proteomes" id="UP001068021"/>
    </source>
</evidence>
<comment type="caution">
    <text evidence="2">The sequence shown here is derived from an EMBL/GenBank/DDBJ whole genome shotgun (WGS) entry which is preliminary data.</text>
</comment>
<keyword evidence="3" id="KW-1185">Reference proteome</keyword>
<dbReference type="EMBL" id="JAPVES010000030">
    <property type="protein sequence ID" value="MCZ3373781.1"/>
    <property type="molecule type" value="Genomic_DNA"/>
</dbReference>
<reference evidence="2" key="1">
    <citation type="submission" date="2022-12" db="EMBL/GenBank/DDBJ databases">
        <title>Reclassification of two methanogenic archaea species isolated from the Kolyma lowland permafrost.</title>
        <authorList>
            <person name="Trubitsyn V.E."/>
            <person name="Rivkina E.M."/>
            <person name="Shcherbakova V.A."/>
        </authorList>
    </citation>
    <scope>NUCLEOTIDE SEQUENCE</scope>
    <source>
        <strain evidence="1">M2</strain>
        <strain evidence="2">MK4</strain>
    </source>
</reference>
<sequence>MLNQPYVNYLYYDPNNKLQNLVFSGYINQNLWGYLVQPAPNLRQFNFEHHLNLDDPTYYTVDTRTNNIISTINSLPLEELVNGGISVASRHVSKQITKKMYTEETLEKELFQLTTQKIIAELAKMLLR</sequence>
<gene>
    <name evidence="2" type="ORF">O3H35_14115</name>
    <name evidence="1" type="ORF">O3H54_14380</name>
</gene>
<name>A0A9E5A764_9EURY</name>
<protein>
    <submittedName>
        <fullName evidence="2">Uncharacterized protein</fullName>
    </submittedName>
</protein>
<evidence type="ECO:0000313" key="1">
    <source>
        <dbReference type="EMBL" id="MCZ3367072.1"/>
    </source>
</evidence>
<evidence type="ECO:0000313" key="2">
    <source>
        <dbReference type="EMBL" id="MCZ3373781.1"/>
    </source>
</evidence>
<proteinExistence type="predicted"/>
<dbReference type="EMBL" id="JAPVER010000020">
    <property type="protein sequence ID" value="MCZ3367072.1"/>
    <property type="molecule type" value="Genomic_DNA"/>
</dbReference>
<dbReference type="Proteomes" id="UP001068021">
    <property type="component" value="Unassembled WGS sequence"/>
</dbReference>
<dbReference type="RefSeq" id="WP_048082357.1">
    <property type="nucleotide sequence ID" value="NZ_JAPVER010000020.1"/>
</dbReference>
<accession>A0A9E5A764</accession>
<dbReference type="AlphaFoldDB" id="A0A9E5A764"/>
<organism evidence="2">
    <name type="scientific">Methanobacterium veterum</name>
    <dbReference type="NCBI Taxonomy" id="408577"/>
    <lineage>
        <taxon>Archaea</taxon>
        <taxon>Methanobacteriati</taxon>
        <taxon>Methanobacteriota</taxon>
        <taxon>Methanomada group</taxon>
        <taxon>Methanobacteria</taxon>
        <taxon>Methanobacteriales</taxon>
        <taxon>Methanobacteriaceae</taxon>
        <taxon>Methanobacterium</taxon>
    </lineage>
</organism>
<dbReference type="Proteomes" id="UP001074446">
    <property type="component" value="Unassembled WGS sequence"/>
</dbReference>